<accession>A0A3G8FWA9</accession>
<dbReference type="EMBL" id="MK112526">
    <property type="protein sequence ID" value="AZF98680.1"/>
    <property type="molecule type" value="Genomic_DNA"/>
</dbReference>
<name>A0A3G8FWA9_9CAUD</name>
<protein>
    <submittedName>
        <fullName evidence="1">Uncharacterized protein</fullName>
    </submittedName>
</protein>
<proteinExistence type="predicted"/>
<organism evidence="1 2">
    <name type="scientific">Arthrobacter phage Aledel</name>
    <dbReference type="NCBI Taxonomy" id="2488951"/>
    <lineage>
        <taxon>Viruses</taxon>
        <taxon>Duplodnaviria</taxon>
        <taxon>Heunggongvirae</taxon>
        <taxon>Uroviricota</taxon>
        <taxon>Caudoviricetes</taxon>
        <taxon>Korravirus</taxon>
        <taxon>Korravirus hunterdalle</taxon>
    </lineage>
</organism>
<evidence type="ECO:0000313" key="2">
    <source>
        <dbReference type="Proteomes" id="UP000275684"/>
    </source>
</evidence>
<evidence type="ECO:0000313" key="1">
    <source>
        <dbReference type="EMBL" id="AZF98680.1"/>
    </source>
</evidence>
<dbReference type="Proteomes" id="UP000275684">
    <property type="component" value="Segment"/>
</dbReference>
<reference evidence="1 2" key="1">
    <citation type="submission" date="2018-10" db="EMBL/GenBank/DDBJ databases">
        <authorList>
            <person name="Aull H.G."/>
            <person name="Zack K."/>
            <person name="Garlena R.A."/>
            <person name="Russell D.A."/>
            <person name="Pope W.H."/>
            <person name="Jacobs-Sera D."/>
            <person name="Hatfull G.F."/>
        </authorList>
    </citation>
    <scope>NUCLEOTIDE SEQUENCE [LARGE SCALE GENOMIC DNA]</scope>
</reference>
<sequence>MTVDPTKPLWDPEPVMELGSGYHPFLNRAVADIAARRAALEDDLCKRAEELGYGVMIIEDFPGKPLASVGMVHPSVPPRSLHVHKWGPYIQSVLGPTRVKVILDQVGF</sequence>
<gene>
    <name evidence="1" type="primary">56</name>
    <name evidence="1" type="ORF">SEA_ALEDEL_56</name>
</gene>